<reference evidence="2" key="1">
    <citation type="submission" date="2018-04" db="EMBL/GenBank/DDBJ databases">
        <title>Transcriptome of Schizaphis graminum biotype I.</title>
        <authorList>
            <person name="Scully E.D."/>
            <person name="Geib S.M."/>
            <person name="Palmer N.A."/>
            <person name="Koch K."/>
            <person name="Bradshaw J."/>
            <person name="Heng-Moss T."/>
            <person name="Sarath G."/>
        </authorList>
    </citation>
    <scope>NUCLEOTIDE SEQUENCE</scope>
</reference>
<dbReference type="Gene3D" id="3.20.20.80">
    <property type="entry name" value="Glycosidases"/>
    <property type="match status" value="1"/>
</dbReference>
<dbReference type="SUPFAM" id="SSF51445">
    <property type="entry name" value="(Trans)glycosidases"/>
    <property type="match status" value="1"/>
</dbReference>
<gene>
    <name evidence="2" type="ORF">g.57684</name>
</gene>
<evidence type="ECO:0000313" key="2">
    <source>
        <dbReference type="EMBL" id="MBY20797.1"/>
    </source>
</evidence>
<accession>A0A2S2NUJ4</accession>
<dbReference type="InterPro" id="IPR017853">
    <property type="entry name" value="GH"/>
</dbReference>
<sequence length="362" mass="40354">MILYLLFFYFLGVSVATNDTNTTELTPCSANSSSFSSNQVMCLFKGNLDEDDSTLVNLNASALPKECDVIIYSRFSVNKYSIIDVDDALLKSITDLNKPVIVTLKRDNDYPDWSNILTPDGNDNETKILCDFASSHNVTGYVLYSIAPGSRFYGLNETVGKYIIPYIKQLKKCGLVIGVSVYPAPSSMKNPCVYNYDELNSIVDFYEIQTFALNSCNPNIYNGRSPISTSEHGPNYCYGMDEVVSYLNETKISFTKVVFDIEMYPINNNSATYSSYAQVCSGTFDNSSWCVQTSMDFYNKGKFAHDLNVGIIVAIMDLDDVNNDCGCTKPFNGFENVYAGFTDNSTSPCKNFDVQSLEYSIQ</sequence>
<organism evidence="2">
    <name type="scientific">Schizaphis graminum</name>
    <name type="common">Green bug aphid</name>
    <dbReference type="NCBI Taxonomy" id="13262"/>
    <lineage>
        <taxon>Eukaryota</taxon>
        <taxon>Metazoa</taxon>
        <taxon>Ecdysozoa</taxon>
        <taxon>Arthropoda</taxon>
        <taxon>Hexapoda</taxon>
        <taxon>Insecta</taxon>
        <taxon>Pterygota</taxon>
        <taxon>Neoptera</taxon>
        <taxon>Paraneoptera</taxon>
        <taxon>Hemiptera</taxon>
        <taxon>Sternorrhyncha</taxon>
        <taxon>Aphidomorpha</taxon>
        <taxon>Aphidoidea</taxon>
        <taxon>Aphididae</taxon>
        <taxon>Aphidini</taxon>
        <taxon>Schizaphis</taxon>
    </lineage>
</organism>
<keyword evidence="1" id="KW-0732">Signal</keyword>
<feature type="chain" id="PRO_5015771095" description="1,3-beta-glucanosyltransferase" evidence="1">
    <location>
        <begin position="17"/>
        <end position="362"/>
    </location>
</feature>
<protein>
    <recommendedName>
        <fullName evidence="3">1,3-beta-glucanosyltransferase</fullName>
    </recommendedName>
</protein>
<dbReference type="EMBL" id="GGMR01008178">
    <property type="protein sequence ID" value="MBY20797.1"/>
    <property type="molecule type" value="Transcribed_RNA"/>
</dbReference>
<feature type="signal peptide" evidence="1">
    <location>
        <begin position="1"/>
        <end position="16"/>
    </location>
</feature>
<dbReference type="AlphaFoldDB" id="A0A2S2NUJ4"/>
<proteinExistence type="predicted"/>
<evidence type="ECO:0000256" key="1">
    <source>
        <dbReference type="SAM" id="SignalP"/>
    </source>
</evidence>
<name>A0A2S2NUJ4_SCHGA</name>
<evidence type="ECO:0008006" key="3">
    <source>
        <dbReference type="Google" id="ProtNLM"/>
    </source>
</evidence>